<keyword evidence="3" id="KW-1185">Reference proteome</keyword>
<comment type="caution">
    <text evidence="2">The sequence shown here is derived from an EMBL/GenBank/DDBJ whole genome shotgun (WGS) entry which is preliminary data.</text>
</comment>
<dbReference type="AlphaFoldDB" id="A0A4Z2JCR7"/>
<evidence type="ECO:0000256" key="1">
    <source>
        <dbReference type="SAM" id="MobiDB-lite"/>
    </source>
</evidence>
<evidence type="ECO:0000313" key="3">
    <source>
        <dbReference type="Proteomes" id="UP000314294"/>
    </source>
</evidence>
<evidence type="ECO:0000313" key="2">
    <source>
        <dbReference type="EMBL" id="TNN87787.1"/>
    </source>
</evidence>
<sequence length="86" mass="8833">MILAEIGTQAGRGERPAAASPLPSGAEPRLLGADSTLLLPGPLEERDPVSFLASTYSPRFSITDSLSPSFTVSSSSLRASKSKSAA</sequence>
<organism evidence="2 3">
    <name type="scientific">Liparis tanakae</name>
    <name type="common">Tanaka's snailfish</name>
    <dbReference type="NCBI Taxonomy" id="230148"/>
    <lineage>
        <taxon>Eukaryota</taxon>
        <taxon>Metazoa</taxon>
        <taxon>Chordata</taxon>
        <taxon>Craniata</taxon>
        <taxon>Vertebrata</taxon>
        <taxon>Euteleostomi</taxon>
        <taxon>Actinopterygii</taxon>
        <taxon>Neopterygii</taxon>
        <taxon>Teleostei</taxon>
        <taxon>Neoteleostei</taxon>
        <taxon>Acanthomorphata</taxon>
        <taxon>Eupercaria</taxon>
        <taxon>Perciformes</taxon>
        <taxon>Cottioidei</taxon>
        <taxon>Cottales</taxon>
        <taxon>Liparidae</taxon>
        <taxon>Liparis</taxon>
    </lineage>
</organism>
<feature type="region of interest" description="Disordered" evidence="1">
    <location>
        <begin position="67"/>
        <end position="86"/>
    </location>
</feature>
<feature type="region of interest" description="Disordered" evidence="1">
    <location>
        <begin position="1"/>
        <end position="26"/>
    </location>
</feature>
<reference evidence="2 3" key="1">
    <citation type="submission" date="2019-03" db="EMBL/GenBank/DDBJ databases">
        <title>First draft genome of Liparis tanakae, snailfish: a comprehensive survey of snailfish specific genes.</title>
        <authorList>
            <person name="Kim W."/>
            <person name="Song I."/>
            <person name="Jeong J.-H."/>
            <person name="Kim D."/>
            <person name="Kim S."/>
            <person name="Ryu S."/>
            <person name="Song J.Y."/>
            <person name="Lee S.K."/>
        </authorList>
    </citation>
    <scope>NUCLEOTIDE SEQUENCE [LARGE SCALE GENOMIC DNA]</scope>
    <source>
        <tissue evidence="2">Muscle</tissue>
    </source>
</reference>
<accession>A0A4Z2JCR7</accession>
<dbReference type="EMBL" id="SRLO01000009">
    <property type="protein sequence ID" value="TNN87787.1"/>
    <property type="molecule type" value="Genomic_DNA"/>
</dbReference>
<gene>
    <name evidence="2" type="ORF">EYF80_002134</name>
</gene>
<protein>
    <submittedName>
        <fullName evidence="2">Uncharacterized protein</fullName>
    </submittedName>
</protein>
<dbReference type="Proteomes" id="UP000314294">
    <property type="component" value="Unassembled WGS sequence"/>
</dbReference>
<name>A0A4Z2JCR7_9TELE</name>
<proteinExistence type="predicted"/>